<keyword evidence="1" id="KW-0472">Membrane</keyword>
<sequence>MKWFFRRVETLGHIMACPILALIFFCYVCIRHVVTLTKGDSWLVSALVAAPCGDSFCRYCCPREGAWMMVGTGGFGLVWTDQLSRGIVSVVNSCSVNTLCEQVI</sequence>
<organism evidence="2 3">
    <name type="scientific">Nitzschia inconspicua</name>
    <dbReference type="NCBI Taxonomy" id="303405"/>
    <lineage>
        <taxon>Eukaryota</taxon>
        <taxon>Sar</taxon>
        <taxon>Stramenopiles</taxon>
        <taxon>Ochrophyta</taxon>
        <taxon>Bacillariophyta</taxon>
        <taxon>Bacillariophyceae</taxon>
        <taxon>Bacillariophycidae</taxon>
        <taxon>Bacillariales</taxon>
        <taxon>Bacillariaceae</taxon>
        <taxon>Nitzschia</taxon>
    </lineage>
</organism>
<reference evidence="2" key="1">
    <citation type="journal article" date="2021" name="Sci. Rep.">
        <title>Diploid genomic architecture of Nitzschia inconspicua, an elite biomass production diatom.</title>
        <authorList>
            <person name="Oliver A."/>
            <person name="Podell S."/>
            <person name="Pinowska A."/>
            <person name="Traller J.C."/>
            <person name="Smith S.R."/>
            <person name="McClure R."/>
            <person name="Beliaev A."/>
            <person name="Bohutskyi P."/>
            <person name="Hill E.A."/>
            <person name="Rabines A."/>
            <person name="Zheng H."/>
            <person name="Allen L.Z."/>
            <person name="Kuo A."/>
            <person name="Grigoriev I.V."/>
            <person name="Allen A.E."/>
            <person name="Hazlebeck D."/>
            <person name="Allen E.E."/>
        </authorList>
    </citation>
    <scope>NUCLEOTIDE SEQUENCE</scope>
    <source>
        <strain evidence="2">Hildebrandi</strain>
    </source>
</reference>
<proteinExistence type="predicted"/>
<comment type="caution">
    <text evidence="2">The sequence shown here is derived from an EMBL/GenBank/DDBJ whole genome shotgun (WGS) entry which is preliminary data.</text>
</comment>
<evidence type="ECO:0000256" key="1">
    <source>
        <dbReference type="SAM" id="Phobius"/>
    </source>
</evidence>
<gene>
    <name evidence="2" type="ORF">IV203_013086</name>
</gene>
<feature type="transmembrane region" description="Helical" evidence="1">
    <location>
        <begin position="12"/>
        <end position="30"/>
    </location>
</feature>
<name>A0A9K3Q7S8_9STRA</name>
<keyword evidence="3" id="KW-1185">Reference proteome</keyword>
<keyword evidence="1" id="KW-1133">Transmembrane helix</keyword>
<dbReference type="AlphaFoldDB" id="A0A9K3Q7S8"/>
<accession>A0A9K3Q7S8</accession>
<evidence type="ECO:0000313" key="3">
    <source>
        <dbReference type="Proteomes" id="UP000693970"/>
    </source>
</evidence>
<reference evidence="2" key="2">
    <citation type="submission" date="2021-04" db="EMBL/GenBank/DDBJ databases">
        <authorList>
            <person name="Podell S."/>
        </authorList>
    </citation>
    <scope>NUCLEOTIDE SEQUENCE</scope>
    <source>
        <strain evidence="2">Hildebrandi</strain>
    </source>
</reference>
<dbReference type="EMBL" id="JAGRRH010000001">
    <property type="protein sequence ID" value="KAG7373991.1"/>
    <property type="molecule type" value="Genomic_DNA"/>
</dbReference>
<dbReference type="Proteomes" id="UP000693970">
    <property type="component" value="Unassembled WGS sequence"/>
</dbReference>
<evidence type="ECO:0000313" key="2">
    <source>
        <dbReference type="EMBL" id="KAG7373991.1"/>
    </source>
</evidence>
<keyword evidence="1" id="KW-0812">Transmembrane</keyword>
<protein>
    <submittedName>
        <fullName evidence="2">Uncharacterized protein</fullName>
    </submittedName>
</protein>